<keyword evidence="3" id="KW-1185">Reference proteome</keyword>
<comment type="caution">
    <text evidence="2">The sequence shown here is derived from an EMBL/GenBank/DDBJ whole genome shotgun (WGS) entry which is preliminary data.</text>
</comment>
<dbReference type="RefSeq" id="WP_222199845.1">
    <property type="nucleotide sequence ID" value="NZ_JAIMFO010000008.1"/>
</dbReference>
<reference evidence="2 3" key="1">
    <citation type="submission" date="2021-08" db="EMBL/GenBank/DDBJ databases">
        <title>Collinsella faecalis sp. nov. isolated from swine faeces.</title>
        <authorList>
            <person name="Oh B.S."/>
            <person name="Lee J.H."/>
        </authorList>
    </citation>
    <scope>NUCLEOTIDE SEQUENCE [LARGE SCALE GENOMIC DNA]</scope>
    <source>
        <strain evidence="2 3">AGMB00827</strain>
    </source>
</reference>
<proteinExistence type="predicted"/>
<dbReference type="Proteomes" id="UP000700908">
    <property type="component" value="Unassembled WGS sequence"/>
</dbReference>
<dbReference type="EMBL" id="JAIMFO010000008">
    <property type="protein sequence ID" value="MBY4798119.1"/>
    <property type="molecule type" value="Genomic_DNA"/>
</dbReference>
<accession>A0ABS7ML85</accession>
<organism evidence="2 3">
    <name type="scientific">Collinsella ureilytica</name>
    <dbReference type="NCBI Taxonomy" id="2869515"/>
    <lineage>
        <taxon>Bacteria</taxon>
        <taxon>Bacillati</taxon>
        <taxon>Actinomycetota</taxon>
        <taxon>Coriobacteriia</taxon>
        <taxon>Coriobacteriales</taxon>
        <taxon>Coriobacteriaceae</taxon>
        <taxon>Collinsella</taxon>
    </lineage>
</organism>
<protein>
    <submittedName>
        <fullName evidence="2">Uncharacterized protein</fullName>
    </submittedName>
</protein>
<gene>
    <name evidence="2" type="ORF">K6V98_07150</name>
</gene>
<evidence type="ECO:0000256" key="1">
    <source>
        <dbReference type="SAM" id="MobiDB-lite"/>
    </source>
</evidence>
<name>A0ABS7ML85_9ACTN</name>
<evidence type="ECO:0000313" key="2">
    <source>
        <dbReference type="EMBL" id="MBY4798119.1"/>
    </source>
</evidence>
<feature type="region of interest" description="Disordered" evidence="1">
    <location>
        <begin position="397"/>
        <end position="428"/>
    </location>
</feature>
<evidence type="ECO:0000313" key="3">
    <source>
        <dbReference type="Proteomes" id="UP000700908"/>
    </source>
</evidence>
<sequence length="428" mass="47045">MYDLGDAWHDGTAPAKPGDTYTALNNHWFFVRDLRGIYRFTVKLVFDKDTEIGPLKNTCEAHTCSSVIYPSTISTYDGVGSISKKALKAYGVGSLNQGKLPWQVEVRLNAALPSENRFVYEFFYYGDRDALKAEQGLHVASDLPEGTFDELMKSEQVGPRANLCQSWVPGSLKARTTGDGAHDVMLDTQVMPVLNAAGNQVGELVQKGGFTESATYVLEFQTRIRDLFDQVKASPTGEYDGRYINTEILTIGSGKTLKAIPASGVVDTEGRILSKYAMEFDTDLSKLDQVSRSGWESPYRDFVTNKPLGDKNRTFNYRDHTAYFRIDVNPDGIDLADYAQATGKDPATFDQLTIKDSLSEGCSLVPLAEGGSEFFALYEAQPSSFAHIDKSISSPDSPAFATLSGSGDARRRVQPADARVSFNKDDLT</sequence>